<evidence type="ECO:0000256" key="7">
    <source>
        <dbReference type="SAM" id="Phobius"/>
    </source>
</evidence>
<feature type="transmembrane region" description="Helical" evidence="7">
    <location>
        <begin position="217"/>
        <end position="237"/>
    </location>
</feature>
<keyword evidence="4 7" id="KW-0812">Transmembrane</keyword>
<evidence type="ECO:0000313" key="10">
    <source>
        <dbReference type="Proteomes" id="UP001057532"/>
    </source>
</evidence>
<feature type="transmembrane region" description="Helical" evidence="7">
    <location>
        <begin position="83"/>
        <end position="106"/>
    </location>
</feature>
<proteinExistence type="inferred from homology"/>
<keyword evidence="3" id="KW-1003">Cell membrane</keyword>
<feature type="transmembrane region" description="Helical" evidence="7">
    <location>
        <begin position="274"/>
        <end position="296"/>
    </location>
</feature>
<keyword evidence="5 7" id="KW-1133">Transmembrane helix</keyword>
<evidence type="ECO:0000256" key="1">
    <source>
        <dbReference type="ARBA" id="ARBA00004651"/>
    </source>
</evidence>
<keyword evidence="9" id="KW-0012">Acyltransferase</keyword>
<dbReference type="RefSeq" id="WP_252780224.1">
    <property type="nucleotide sequence ID" value="NZ_CP097478.1"/>
</dbReference>
<evidence type="ECO:0000256" key="6">
    <source>
        <dbReference type="ARBA" id="ARBA00023136"/>
    </source>
</evidence>
<feature type="transmembrane region" description="Helical" evidence="7">
    <location>
        <begin position="153"/>
        <end position="171"/>
    </location>
</feature>
<keyword evidence="6 7" id="KW-0472">Membrane</keyword>
<dbReference type="PANTHER" id="PTHR40074:SF2">
    <property type="entry name" value="O-ACETYLTRANSFERASE WECH"/>
    <property type="match status" value="1"/>
</dbReference>
<evidence type="ECO:0000256" key="3">
    <source>
        <dbReference type="ARBA" id="ARBA00022475"/>
    </source>
</evidence>
<gene>
    <name evidence="9" type="ORF">M8332_00565</name>
</gene>
<organism evidence="9 10">
    <name type="scientific">Fructilactobacillus ixorae</name>
    <dbReference type="NCBI Taxonomy" id="1750535"/>
    <lineage>
        <taxon>Bacteria</taxon>
        <taxon>Bacillati</taxon>
        <taxon>Bacillota</taxon>
        <taxon>Bacilli</taxon>
        <taxon>Lactobacillales</taxon>
        <taxon>Lactobacillaceae</taxon>
        <taxon>Fructilactobacillus</taxon>
    </lineage>
</organism>
<keyword evidence="9" id="KW-0808">Transferase</keyword>
<dbReference type="PANTHER" id="PTHR40074">
    <property type="entry name" value="O-ACETYLTRANSFERASE WECH"/>
    <property type="match status" value="1"/>
</dbReference>
<dbReference type="Proteomes" id="UP001057532">
    <property type="component" value="Chromosome"/>
</dbReference>
<dbReference type="EMBL" id="CP097478">
    <property type="protein sequence ID" value="USS93395.1"/>
    <property type="molecule type" value="Genomic_DNA"/>
</dbReference>
<feature type="transmembrane region" description="Helical" evidence="7">
    <location>
        <begin position="40"/>
        <end position="62"/>
    </location>
</feature>
<dbReference type="Pfam" id="PF01757">
    <property type="entry name" value="Acyl_transf_3"/>
    <property type="match status" value="1"/>
</dbReference>
<protein>
    <submittedName>
        <fullName evidence="9">Acyltransferase</fullName>
    </submittedName>
</protein>
<dbReference type="InterPro" id="IPR002656">
    <property type="entry name" value="Acyl_transf_3_dom"/>
</dbReference>
<feature type="domain" description="Acyltransferase 3" evidence="8">
    <location>
        <begin position="6"/>
        <end position="325"/>
    </location>
</feature>
<feature type="transmembrane region" description="Helical" evidence="7">
    <location>
        <begin position="177"/>
        <end position="205"/>
    </location>
</feature>
<comment type="similarity">
    <text evidence="2">Belongs to the acyltransferase 3 family.</text>
</comment>
<reference evidence="9" key="1">
    <citation type="submission" date="2022-05" db="EMBL/GenBank/DDBJ databases">
        <authorList>
            <person name="Oliphant S.A."/>
            <person name="Watson-Haigh N.S."/>
            <person name="Sumby K.M."/>
            <person name="Gardner J.M."/>
            <person name="Jiranek V."/>
        </authorList>
    </citation>
    <scope>NUCLEOTIDE SEQUENCE</scope>
    <source>
        <strain evidence="9">Ru20-1</strain>
    </source>
</reference>
<evidence type="ECO:0000256" key="2">
    <source>
        <dbReference type="ARBA" id="ARBA00007400"/>
    </source>
</evidence>
<feature type="transmembrane region" description="Helical" evidence="7">
    <location>
        <begin position="308"/>
        <end position="328"/>
    </location>
</feature>
<comment type="subcellular location">
    <subcellularLocation>
        <location evidence="1">Cell membrane</location>
        <topology evidence="1">Multi-pass membrane protein</topology>
    </subcellularLocation>
</comment>
<feature type="transmembrane region" description="Helical" evidence="7">
    <location>
        <begin position="126"/>
        <end position="146"/>
    </location>
</feature>
<name>A0ABY5C3N2_9LACO</name>
<sequence length="339" mass="38654">MKKRIIYIDLINMLAIFSVLMLHSSQFINNKGIIVKNDLIQAIFIPAVYLFIMNSGATLLNYREKYSTKTFLIKRMKRVGIPLVVWSVIYYLYDIKFTAFPGPIPHPNPGIKDFLFSFLNNNINNIFWFFYAIILLYLLTPVLAILAKHHKELLLYLVILSFIGTYVYLYFAKALNLPIIGGATGVQINPIASEFVGFFIMGYLLKTDYFSVKLQNILMALGGVALVISLLLCLVKLDRFALGGPLLCFYSVGLYLLVKRVSESTAFFSNHEKLIAATASTSLGIYILHPLFFKLFEISFKPFPNSFSYVWLMPIVTYVVGAAIIYWVRKVKLIKQILP</sequence>
<dbReference type="GO" id="GO:0016746">
    <property type="term" value="F:acyltransferase activity"/>
    <property type="evidence" value="ECO:0007669"/>
    <property type="project" value="UniProtKB-KW"/>
</dbReference>
<evidence type="ECO:0000256" key="5">
    <source>
        <dbReference type="ARBA" id="ARBA00022989"/>
    </source>
</evidence>
<evidence type="ECO:0000256" key="4">
    <source>
        <dbReference type="ARBA" id="ARBA00022692"/>
    </source>
</evidence>
<feature type="transmembrane region" description="Helical" evidence="7">
    <location>
        <begin position="7"/>
        <end position="28"/>
    </location>
</feature>
<feature type="transmembrane region" description="Helical" evidence="7">
    <location>
        <begin position="243"/>
        <end position="262"/>
    </location>
</feature>
<evidence type="ECO:0000259" key="8">
    <source>
        <dbReference type="Pfam" id="PF01757"/>
    </source>
</evidence>
<keyword evidence="10" id="KW-1185">Reference proteome</keyword>
<accession>A0ABY5C3N2</accession>
<evidence type="ECO:0000313" key="9">
    <source>
        <dbReference type="EMBL" id="USS93395.1"/>
    </source>
</evidence>